<accession>A0A2T4H7T4</accession>
<dbReference type="Pfam" id="PF01636">
    <property type="entry name" value="APH"/>
    <property type="match status" value="1"/>
</dbReference>
<evidence type="ECO:0000313" key="5">
    <source>
        <dbReference type="Proteomes" id="UP000241587"/>
    </source>
</evidence>
<dbReference type="Gene3D" id="3.90.1200.10">
    <property type="match status" value="1"/>
</dbReference>
<dbReference type="InterPro" id="IPR051678">
    <property type="entry name" value="AGP_Transferase"/>
</dbReference>
<sequence length="423" mass="47558">MLIPLGSDSWFGLDQLDSGQLDPDERECAVATLAAINWQSLLTIASNLRNGANPRNDSNLPSGSNPHTDSNPRDGVSCTFTESFTMGQSNMVRRIQFSDGSSWVARVRITQPDKSIPTGRELLGFADVVGIEVASMKFFKAKTSIQVPEVHFYNTDPENEVGAPYILMDYIHGTAADKLSHARCDPDMYGTPDQDRRFREQMAEIQVTISTFKFNKIGSLHYDETTSEYFIGPELETGKGPWNSSMEYYNDLADHVLQVYERNASSKLRESPSFENPNLFKHLMPLYSSSNQGPFSLVDRDFGANNLLVDDEFRIIGVIDFDGVMAAPIEVVAQFPSLTGLDRDILRHIETLPIAKECIKPKLEDYKEMIQDAESKLGSGIADLLFADATYVYYGLKAYKSHQVWVNDNFMVAYQNLLRDYEK</sequence>
<feature type="compositionally biased region" description="Polar residues" evidence="1">
    <location>
        <begin position="52"/>
        <end position="69"/>
    </location>
</feature>
<dbReference type="AlphaFoldDB" id="A0A2T4H7T4"/>
<evidence type="ECO:0000313" key="4">
    <source>
        <dbReference type="EMBL" id="QPC65846.1"/>
    </source>
</evidence>
<dbReference type="OrthoDB" id="10003767at2759"/>
<keyword evidence="5" id="KW-1185">Reference proteome</keyword>
<organism evidence="3 5">
    <name type="scientific">Fusarium culmorum</name>
    <dbReference type="NCBI Taxonomy" id="5516"/>
    <lineage>
        <taxon>Eukaryota</taxon>
        <taxon>Fungi</taxon>
        <taxon>Dikarya</taxon>
        <taxon>Ascomycota</taxon>
        <taxon>Pezizomycotina</taxon>
        <taxon>Sordariomycetes</taxon>
        <taxon>Hypocreomycetidae</taxon>
        <taxon>Hypocreales</taxon>
        <taxon>Nectriaceae</taxon>
        <taxon>Fusarium</taxon>
    </lineage>
</organism>
<feature type="region of interest" description="Disordered" evidence="1">
    <location>
        <begin position="52"/>
        <end position="76"/>
    </location>
</feature>
<dbReference type="Proteomes" id="UP000663297">
    <property type="component" value="Chromosome 4"/>
</dbReference>
<dbReference type="Gene3D" id="3.30.200.20">
    <property type="entry name" value="Phosphorylase Kinase, domain 1"/>
    <property type="match status" value="1"/>
</dbReference>
<gene>
    <name evidence="3" type="ORF">FCULG_00002752</name>
    <name evidence="4" type="ORF">HYE67_008077</name>
</gene>
<name>A0A2T4H7T4_FUSCU</name>
<dbReference type="InterPro" id="IPR011009">
    <property type="entry name" value="Kinase-like_dom_sf"/>
</dbReference>
<dbReference type="PANTHER" id="PTHR21310:SF15">
    <property type="entry name" value="AMINOGLYCOSIDE PHOSPHOTRANSFERASE DOMAIN-CONTAINING PROTEIN"/>
    <property type="match status" value="1"/>
</dbReference>
<reference evidence="3 5" key="1">
    <citation type="submission" date="2018-02" db="EMBL/GenBank/DDBJ databases">
        <title>Fusarium culmorum secondary metabolites in fungal-bacterial-plant interactions.</title>
        <authorList>
            <person name="Schmidt R."/>
        </authorList>
    </citation>
    <scope>NUCLEOTIDE SEQUENCE [LARGE SCALE GENOMIC DNA]</scope>
    <source>
        <strain evidence="3 5">PV</strain>
    </source>
</reference>
<dbReference type="EMBL" id="CP064750">
    <property type="protein sequence ID" value="QPC65846.1"/>
    <property type="molecule type" value="Genomic_DNA"/>
</dbReference>
<dbReference type="SUPFAM" id="SSF56112">
    <property type="entry name" value="Protein kinase-like (PK-like)"/>
    <property type="match status" value="1"/>
</dbReference>
<reference evidence="4" key="2">
    <citation type="submission" date="2020-11" db="EMBL/GenBank/DDBJ databases">
        <title>The chromosome-scale genome resource for two endophytic Fusarium species: F. culmorum and F. pseudograminearum.</title>
        <authorList>
            <person name="Yuan Z."/>
        </authorList>
    </citation>
    <scope>NUCLEOTIDE SEQUENCE</scope>
    <source>
        <strain evidence="4">Class2-1B</strain>
    </source>
</reference>
<feature type="domain" description="Aminoglycoside phosphotransferase" evidence="2">
    <location>
        <begin position="85"/>
        <end position="329"/>
    </location>
</feature>
<dbReference type="PANTHER" id="PTHR21310">
    <property type="entry name" value="AMINOGLYCOSIDE PHOSPHOTRANSFERASE-RELATED-RELATED"/>
    <property type="match status" value="1"/>
</dbReference>
<evidence type="ECO:0000259" key="2">
    <source>
        <dbReference type="Pfam" id="PF01636"/>
    </source>
</evidence>
<protein>
    <recommendedName>
        <fullName evidence="2">Aminoglycoside phosphotransferase domain-containing protein</fullName>
    </recommendedName>
</protein>
<dbReference type="InterPro" id="IPR002575">
    <property type="entry name" value="Aminoglycoside_PTrfase"/>
</dbReference>
<dbReference type="OMA" id="CEYNTIS"/>
<evidence type="ECO:0000313" key="3">
    <source>
        <dbReference type="EMBL" id="PTD11878.1"/>
    </source>
</evidence>
<evidence type="ECO:0000256" key="1">
    <source>
        <dbReference type="SAM" id="MobiDB-lite"/>
    </source>
</evidence>
<dbReference type="EMBL" id="PVEM01000001">
    <property type="protein sequence ID" value="PTD11878.1"/>
    <property type="molecule type" value="Genomic_DNA"/>
</dbReference>
<proteinExistence type="predicted"/>
<dbReference type="Proteomes" id="UP000241587">
    <property type="component" value="Unassembled WGS sequence"/>
</dbReference>